<dbReference type="PATRIC" id="fig|52133.18.peg.3416"/>
<keyword evidence="3" id="KW-0238">DNA-binding</keyword>
<name>A0A150HJP4_9GAMM</name>
<reference evidence="6 7" key="1">
    <citation type="journal article" date="2016" name="Sci. Rep.">
        <title>Genomic and phenotypic characterization of the species Acinetobacter venetianus.</title>
        <authorList>
            <person name="Fondi M."/>
            <person name="Maida I."/>
            <person name="Perrin E."/>
            <person name="Orlandini V."/>
            <person name="La Torre L."/>
            <person name="Bosi E."/>
            <person name="Negroni A."/>
            <person name="Zanaroli G."/>
            <person name="Fava F."/>
            <person name="Decorosi F."/>
            <person name="Giovannetti L."/>
            <person name="Viti C."/>
            <person name="Vaneechoutte M."/>
            <person name="Dijkshoorn L."/>
            <person name="Fani R."/>
        </authorList>
    </citation>
    <scope>NUCLEOTIDE SEQUENCE [LARGE SCALE GENOMIC DNA]</scope>
    <source>
        <strain evidence="6 7">LUH5627</strain>
    </source>
</reference>
<dbReference type="Pfam" id="PF03466">
    <property type="entry name" value="LysR_substrate"/>
    <property type="match status" value="1"/>
</dbReference>
<dbReference type="SUPFAM" id="SSF46785">
    <property type="entry name" value="Winged helix' DNA-binding domain"/>
    <property type="match status" value="1"/>
</dbReference>
<dbReference type="InterPro" id="IPR036388">
    <property type="entry name" value="WH-like_DNA-bd_sf"/>
</dbReference>
<evidence type="ECO:0000256" key="4">
    <source>
        <dbReference type="ARBA" id="ARBA00023163"/>
    </source>
</evidence>
<dbReference type="GO" id="GO:0006351">
    <property type="term" value="P:DNA-templated transcription"/>
    <property type="evidence" value="ECO:0007669"/>
    <property type="project" value="TreeGrafter"/>
</dbReference>
<accession>A0A150HJP4</accession>
<dbReference type="PANTHER" id="PTHR30537:SF5">
    <property type="entry name" value="HTH-TYPE TRANSCRIPTIONAL ACTIVATOR TTDR-RELATED"/>
    <property type="match status" value="1"/>
</dbReference>
<dbReference type="GO" id="GO:0003700">
    <property type="term" value="F:DNA-binding transcription factor activity"/>
    <property type="evidence" value="ECO:0007669"/>
    <property type="project" value="InterPro"/>
</dbReference>
<proteinExistence type="inferred from homology"/>
<dbReference type="Proteomes" id="UP000075680">
    <property type="component" value="Unassembled WGS sequence"/>
</dbReference>
<dbReference type="FunFam" id="1.10.10.10:FF:000001">
    <property type="entry name" value="LysR family transcriptional regulator"/>
    <property type="match status" value="1"/>
</dbReference>
<dbReference type="Gene3D" id="1.10.10.10">
    <property type="entry name" value="Winged helix-like DNA-binding domain superfamily/Winged helix DNA-binding domain"/>
    <property type="match status" value="1"/>
</dbReference>
<comment type="similarity">
    <text evidence="1">Belongs to the LysR transcriptional regulatory family.</text>
</comment>
<dbReference type="GO" id="GO:0043565">
    <property type="term" value="F:sequence-specific DNA binding"/>
    <property type="evidence" value="ECO:0007669"/>
    <property type="project" value="TreeGrafter"/>
</dbReference>
<dbReference type="InterPro" id="IPR000847">
    <property type="entry name" value="LysR_HTH_N"/>
</dbReference>
<dbReference type="Gene3D" id="3.40.190.290">
    <property type="match status" value="1"/>
</dbReference>
<dbReference type="InterPro" id="IPR058163">
    <property type="entry name" value="LysR-type_TF_proteobact-type"/>
</dbReference>
<protein>
    <submittedName>
        <fullName evidence="6">HTH-type transcriptional regulator DmlR</fullName>
    </submittedName>
</protein>
<evidence type="ECO:0000256" key="2">
    <source>
        <dbReference type="ARBA" id="ARBA00023015"/>
    </source>
</evidence>
<dbReference type="EMBL" id="JRUE01000251">
    <property type="protein sequence ID" value="KXZ63192.1"/>
    <property type="molecule type" value="Genomic_DNA"/>
</dbReference>
<dbReference type="SUPFAM" id="SSF53850">
    <property type="entry name" value="Periplasmic binding protein-like II"/>
    <property type="match status" value="1"/>
</dbReference>
<evidence type="ECO:0000256" key="1">
    <source>
        <dbReference type="ARBA" id="ARBA00009437"/>
    </source>
</evidence>
<dbReference type="PROSITE" id="PS50931">
    <property type="entry name" value="HTH_LYSR"/>
    <property type="match status" value="1"/>
</dbReference>
<dbReference type="Pfam" id="PF00126">
    <property type="entry name" value="HTH_1"/>
    <property type="match status" value="1"/>
</dbReference>
<evidence type="ECO:0000313" key="7">
    <source>
        <dbReference type="Proteomes" id="UP000075680"/>
    </source>
</evidence>
<dbReference type="AlphaFoldDB" id="A0A150HJP4"/>
<organism evidence="6 7">
    <name type="scientific">Acinetobacter venetianus</name>
    <dbReference type="NCBI Taxonomy" id="52133"/>
    <lineage>
        <taxon>Bacteria</taxon>
        <taxon>Pseudomonadati</taxon>
        <taxon>Pseudomonadota</taxon>
        <taxon>Gammaproteobacteria</taxon>
        <taxon>Moraxellales</taxon>
        <taxon>Moraxellaceae</taxon>
        <taxon>Acinetobacter</taxon>
    </lineage>
</organism>
<dbReference type="InterPro" id="IPR005119">
    <property type="entry name" value="LysR_subst-bd"/>
</dbReference>
<evidence type="ECO:0000259" key="5">
    <source>
        <dbReference type="PROSITE" id="PS50931"/>
    </source>
</evidence>
<dbReference type="RefSeq" id="WP_061519768.1">
    <property type="nucleotide sequence ID" value="NZ_JRUE01000251.1"/>
</dbReference>
<dbReference type="PRINTS" id="PR00039">
    <property type="entry name" value="HTHLYSR"/>
</dbReference>
<gene>
    <name evidence="6" type="primary">dmlR_11</name>
    <name evidence="6" type="ORF">AVENLUH5627_03327</name>
</gene>
<dbReference type="CDD" id="cd08475">
    <property type="entry name" value="PBP2_CrgA_like_6"/>
    <property type="match status" value="1"/>
</dbReference>
<keyword evidence="4" id="KW-0804">Transcription</keyword>
<keyword evidence="2" id="KW-0805">Transcription regulation</keyword>
<evidence type="ECO:0000313" key="6">
    <source>
        <dbReference type="EMBL" id="KXZ63192.1"/>
    </source>
</evidence>
<comment type="caution">
    <text evidence="6">The sequence shown here is derived from an EMBL/GenBank/DDBJ whole genome shotgun (WGS) entry which is preliminary data.</text>
</comment>
<evidence type="ECO:0000256" key="3">
    <source>
        <dbReference type="ARBA" id="ARBA00023125"/>
    </source>
</evidence>
<dbReference type="PANTHER" id="PTHR30537">
    <property type="entry name" value="HTH-TYPE TRANSCRIPTIONAL REGULATOR"/>
    <property type="match status" value="1"/>
</dbReference>
<sequence>MHAELNTIAIFVTVVEAGSFTNAAEQLHLTRSAISKSIARLEERLGVTLFKRTTRLLSLTDEGALFYEHSRIAIAEIHTAEHLLDQGKISATGLLRISVPVLVGQLFITPLIVEFAQQHPDLQVELSFNDRTVDLIEDGFDLAIRIGHLADTHQLIAKKLGDHRMLLCATPDYLAKHGEIKHLDDLKNHTTITYPHTGYLQKWHLQTEDQQLISIKPKAKFMLNDMQAIKNTVLLGAGVAWLPDWLIQDELQQGKLIQTLSDVTTINFPIHVVWSSQSFMPLKTRLAIDHLVKHLSKQFRSESTS</sequence>
<dbReference type="InterPro" id="IPR036390">
    <property type="entry name" value="WH_DNA-bd_sf"/>
</dbReference>
<feature type="domain" description="HTH lysR-type" evidence="5">
    <location>
        <begin position="1"/>
        <end position="60"/>
    </location>
</feature>